<reference evidence="5" key="1">
    <citation type="submission" date="2023-06" db="EMBL/GenBank/DDBJ databases">
        <title>Genome-scale phylogeny and comparative genomics of the fungal order Sordariales.</title>
        <authorList>
            <consortium name="Lawrence Berkeley National Laboratory"/>
            <person name="Hensen N."/>
            <person name="Bonometti L."/>
            <person name="Westerberg I."/>
            <person name="Brannstrom I.O."/>
            <person name="Guillou S."/>
            <person name="Cros-Aarteil S."/>
            <person name="Calhoun S."/>
            <person name="Haridas S."/>
            <person name="Kuo A."/>
            <person name="Mondo S."/>
            <person name="Pangilinan J."/>
            <person name="Riley R."/>
            <person name="Labutti K."/>
            <person name="Andreopoulos B."/>
            <person name="Lipzen A."/>
            <person name="Chen C."/>
            <person name="Yanf M."/>
            <person name="Daum C."/>
            <person name="Ng V."/>
            <person name="Clum A."/>
            <person name="Steindorff A."/>
            <person name="Ohm R."/>
            <person name="Martin F."/>
            <person name="Silar P."/>
            <person name="Natvig D."/>
            <person name="Lalanne C."/>
            <person name="Gautier V."/>
            <person name="Ament-Velasquez S.L."/>
            <person name="Kruys A."/>
            <person name="Hutchinson M.I."/>
            <person name="Powell A.J."/>
            <person name="Barry K."/>
            <person name="Miller A.N."/>
            <person name="Grigoriev I.V."/>
            <person name="Debuchy R."/>
            <person name="Gladieux P."/>
            <person name="Thoren M.H."/>
            <person name="Johannesson H."/>
        </authorList>
    </citation>
    <scope>NUCLEOTIDE SEQUENCE</scope>
    <source>
        <strain evidence="5">8032-3</strain>
    </source>
</reference>
<sequence>MDGGLFRTRWLSRKSRRKTGINEKETVNLGAENAVGNISSPNSDSSSNSIPPVDIPTTQTVLLLHGVKQQYQLTDGYPVPDTRQDHELLVRSHTVGLNPIDWKAPDFGFGIPELPYISGREATGAVVRAAKAPSRVKLGDQVIVISTDYRDQRKGTYQEYVVASDFNVVRIPPRVSLRDGATLGVAYVAASLALGVCLGIDFTHVHDGPDLLDLVRALPPGTLPSDIRDECLSGIPASSRAKPGDWIAIWGGSSTSATIAIQLARLAGLRVASVVDSAKHGLRISDDPALRPDLLVDSYDPERAIAVLRANTGGKLRFGIDTRGRDTAELLLRALAAEDVHLHNGAADVDSPPSTPPTEAVAPAHLVGLSGLPKGGRPGGVFFHVIPVKLFHEVPSIGETLCSWLERLLADGVIAIPRIIDVQEGLGSVNKGLDRMRRGEISGGKLVVGLAT</sequence>
<organism evidence="5 6">
    <name type="scientific">Phialemonium atrogriseum</name>
    <dbReference type="NCBI Taxonomy" id="1093897"/>
    <lineage>
        <taxon>Eukaryota</taxon>
        <taxon>Fungi</taxon>
        <taxon>Dikarya</taxon>
        <taxon>Ascomycota</taxon>
        <taxon>Pezizomycotina</taxon>
        <taxon>Sordariomycetes</taxon>
        <taxon>Sordariomycetidae</taxon>
        <taxon>Cephalothecales</taxon>
        <taxon>Cephalothecaceae</taxon>
        <taxon>Phialemonium</taxon>
    </lineage>
</organism>
<keyword evidence="6" id="KW-1185">Reference proteome</keyword>
<dbReference type="SUPFAM" id="SSF51735">
    <property type="entry name" value="NAD(P)-binding Rossmann-fold domains"/>
    <property type="match status" value="1"/>
</dbReference>
<dbReference type="InterPro" id="IPR013154">
    <property type="entry name" value="ADH-like_N"/>
</dbReference>
<dbReference type="SUPFAM" id="SSF50129">
    <property type="entry name" value="GroES-like"/>
    <property type="match status" value="1"/>
</dbReference>
<dbReference type="CDD" id="cd08249">
    <property type="entry name" value="enoyl_reductase_like"/>
    <property type="match status" value="1"/>
</dbReference>
<dbReference type="AlphaFoldDB" id="A0AAJ0BT43"/>
<dbReference type="Gene3D" id="3.90.180.10">
    <property type="entry name" value="Medium-chain alcohol dehydrogenases, catalytic domain"/>
    <property type="match status" value="1"/>
</dbReference>
<dbReference type="InterPro" id="IPR047122">
    <property type="entry name" value="Trans-enoyl_RdTase-like"/>
</dbReference>
<evidence type="ECO:0000313" key="5">
    <source>
        <dbReference type="EMBL" id="KAK1764018.1"/>
    </source>
</evidence>
<evidence type="ECO:0000256" key="3">
    <source>
        <dbReference type="SAM" id="MobiDB-lite"/>
    </source>
</evidence>
<proteinExistence type="inferred from homology"/>
<evidence type="ECO:0000259" key="4">
    <source>
        <dbReference type="Pfam" id="PF08240"/>
    </source>
</evidence>
<dbReference type="GeneID" id="85308805"/>
<comment type="caution">
    <text evidence="5">The sequence shown here is derived from an EMBL/GenBank/DDBJ whole genome shotgun (WGS) entry which is preliminary data.</text>
</comment>
<feature type="domain" description="Alcohol dehydrogenase-like N-terminal" evidence="4">
    <location>
        <begin position="85"/>
        <end position="172"/>
    </location>
</feature>
<evidence type="ECO:0000313" key="6">
    <source>
        <dbReference type="Proteomes" id="UP001244011"/>
    </source>
</evidence>
<keyword evidence="2" id="KW-0560">Oxidoreductase</keyword>
<comment type="similarity">
    <text evidence="1">Belongs to the zinc-containing alcohol dehydrogenase family.</text>
</comment>
<dbReference type="RefSeq" id="XP_060280231.1">
    <property type="nucleotide sequence ID" value="XM_060425618.1"/>
</dbReference>
<dbReference type="InterPro" id="IPR036291">
    <property type="entry name" value="NAD(P)-bd_dom_sf"/>
</dbReference>
<dbReference type="PANTHER" id="PTHR43482">
    <property type="entry name" value="PROTEIN AST1-RELATED"/>
    <property type="match status" value="1"/>
</dbReference>
<dbReference type="Pfam" id="PF08240">
    <property type="entry name" value="ADH_N"/>
    <property type="match status" value="1"/>
</dbReference>
<dbReference type="InterPro" id="IPR052585">
    <property type="entry name" value="Lipid_raft_assoc_Zn_ADH"/>
</dbReference>
<name>A0AAJ0BT43_9PEZI</name>
<feature type="compositionally biased region" description="Low complexity" evidence="3">
    <location>
        <begin position="37"/>
        <end position="52"/>
    </location>
</feature>
<dbReference type="PANTHER" id="PTHR43482:SF2">
    <property type="entry name" value="ZINC-BINDING DEHYDROGENASE FAMILY, PUTATIVE (AFU_ORTHOLOGUE AFUA_3G15030)-RELATED"/>
    <property type="match status" value="1"/>
</dbReference>
<dbReference type="InterPro" id="IPR011032">
    <property type="entry name" value="GroES-like_sf"/>
</dbReference>
<accession>A0AAJ0BT43</accession>
<gene>
    <name evidence="5" type="ORF">QBC33DRAFT_498483</name>
</gene>
<dbReference type="Proteomes" id="UP001244011">
    <property type="component" value="Unassembled WGS sequence"/>
</dbReference>
<evidence type="ECO:0000256" key="2">
    <source>
        <dbReference type="ARBA" id="ARBA00023002"/>
    </source>
</evidence>
<dbReference type="Gene3D" id="3.40.50.720">
    <property type="entry name" value="NAD(P)-binding Rossmann-like Domain"/>
    <property type="match status" value="1"/>
</dbReference>
<feature type="region of interest" description="Disordered" evidence="3">
    <location>
        <begin position="32"/>
        <end position="52"/>
    </location>
</feature>
<dbReference type="EMBL" id="MU839023">
    <property type="protein sequence ID" value="KAK1764018.1"/>
    <property type="molecule type" value="Genomic_DNA"/>
</dbReference>
<protein>
    <submittedName>
        <fullName evidence="5">Oxidoreductase</fullName>
    </submittedName>
</protein>
<evidence type="ECO:0000256" key="1">
    <source>
        <dbReference type="ARBA" id="ARBA00008072"/>
    </source>
</evidence>
<dbReference type="GO" id="GO:0016651">
    <property type="term" value="F:oxidoreductase activity, acting on NAD(P)H"/>
    <property type="evidence" value="ECO:0007669"/>
    <property type="project" value="InterPro"/>
</dbReference>